<evidence type="ECO:0000313" key="1">
    <source>
        <dbReference type="EMBL" id="TFK73153.1"/>
    </source>
</evidence>
<sequence>MSQNAQFPGLPTEILGIILGLCTPRQLLDIRRICRRVNSVAEPLIFSTVAIYSSGLLELTADLVKSLAEGETKASLYARRLIVEPKETFYLQFDIEEHPLTPQIQEYLAPALASLKNVRSVRWVSQEAEPDWFIDAVSRFIFQGQGLDELEIERTWVTLPPLLSLPNLRSLSMTMMQHNLQSFSAIITNSPNLTFLSIDSFWCSNSPISLNEIFDNFAEPRRLLHLNLRGAILDLSDNALQHLRSLRTLRLNGQWYKEPTDLGENEDEDREIEEGDHSRDPAPVRVDRIKQIRPKSTAFWSTLQRESIRLDELHVDQVDHAVCDYIASYTGLRELHLPKVDGTRRALVDHLADYFYTHALPKHITTLERLCLVSSYASTWALGPNNSSLFLQCKNLRYLQIGWSAEDLDAKKKLYGILDLSATLPLLNELTISYSFRRSVRRSRRLMNWSWIYDKLAHSALPKYGPIDSQKHLHRIQVHKLKWELVQCGDTWRYRHNDLSTTALPISPPSTDHSDLVGDN</sequence>
<proteinExistence type="predicted"/>
<protein>
    <submittedName>
        <fullName evidence="1">Uncharacterized protein</fullName>
    </submittedName>
</protein>
<evidence type="ECO:0000313" key="2">
    <source>
        <dbReference type="Proteomes" id="UP000308600"/>
    </source>
</evidence>
<dbReference type="EMBL" id="ML208278">
    <property type="protein sequence ID" value="TFK73153.1"/>
    <property type="molecule type" value="Genomic_DNA"/>
</dbReference>
<name>A0ACD3B515_9AGAR</name>
<organism evidence="1 2">
    <name type="scientific">Pluteus cervinus</name>
    <dbReference type="NCBI Taxonomy" id="181527"/>
    <lineage>
        <taxon>Eukaryota</taxon>
        <taxon>Fungi</taxon>
        <taxon>Dikarya</taxon>
        <taxon>Basidiomycota</taxon>
        <taxon>Agaricomycotina</taxon>
        <taxon>Agaricomycetes</taxon>
        <taxon>Agaricomycetidae</taxon>
        <taxon>Agaricales</taxon>
        <taxon>Pluteineae</taxon>
        <taxon>Pluteaceae</taxon>
        <taxon>Pluteus</taxon>
    </lineage>
</organism>
<dbReference type="Proteomes" id="UP000308600">
    <property type="component" value="Unassembled WGS sequence"/>
</dbReference>
<gene>
    <name evidence="1" type="ORF">BDN72DRAFT_248207</name>
</gene>
<reference evidence="1 2" key="1">
    <citation type="journal article" date="2019" name="Nat. Ecol. Evol.">
        <title>Megaphylogeny resolves global patterns of mushroom evolution.</title>
        <authorList>
            <person name="Varga T."/>
            <person name="Krizsan K."/>
            <person name="Foldi C."/>
            <person name="Dima B."/>
            <person name="Sanchez-Garcia M."/>
            <person name="Sanchez-Ramirez S."/>
            <person name="Szollosi G.J."/>
            <person name="Szarkandi J.G."/>
            <person name="Papp V."/>
            <person name="Albert L."/>
            <person name="Andreopoulos W."/>
            <person name="Angelini C."/>
            <person name="Antonin V."/>
            <person name="Barry K.W."/>
            <person name="Bougher N.L."/>
            <person name="Buchanan P."/>
            <person name="Buyck B."/>
            <person name="Bense V."/>
            <person name="Catcheside P."/>
            <person name="Chovatia M."/>
            <person name="Cooper J."/>
            <person name="Damon W."/>
            <person name="Desjardin D."/>
            <person name="Finy P."/>
            <person name="Geml J."/>
            <person name="Haridas S."/>
            <person name="Hughes K."/>
            <person name="Justo A."/>
            <person name="Karasinski D."/>
            <person name="Kautmanova I."/>
            <person name="Kiss B."/>
            <person name="Kocsube S."/>
            <person name="Kotiranta H."/>
            <person name="LaButti K.M."/>
            <person name="Lechner B.E."/>
            <person name="Liimatainen K."/>
            <person name="Lipzen A."/>
            <person name="Lukacs Z."/>
            <person name="Mihaltcheva S."/>
            <person name="Morgado L.N."/>
            <person name="Niskanen T."/>
            <person name="Noordeloos M.E."/>
            <person name="Ohm R.A."/>
            <person name="Ortiz-Santana B."/>
            <person name="Ovrebo C."/>
            <person name="Racz N."/>
            <person name="Riley R."/>
            <person name="Savchenko A."/>
            <person name="Shiryaev A."/>
            <person name="Soop K."/>
            <person name="Spirin V."/>
            <person name="Szebenyi C."/>
            <person name="Tomsovsky M."/>
            <person name="Tulloss R.E."/>
            <person name="Uehling J."/>
            <person name="Grigoriev I.V."/>
            <person name="Vagvolgyi C."/>
            <person name="Papp T."/>
            <person name="Martin F.M."/>
            <person name="Miettinen O."/>
            <person name="Hibbett D.S."/>
            <person name="Nagy L.G."/>
        </authorList>
    </citation>
    <scope>NUCLEOTIDE SEQUENCE [LARGE SCALE GENOMIC DNA]</scope>
    <source>
        <strain evidence="1 2">NL-1719</strain>
    </source>
</reference>
<keyword evidence="2" id="KW-1185">Reference proteome</keyword>
<accession>A0ACD3B515</accession>